<accession>A0A9P5JUD8</accession>
<organism evidence="1 2">
    <name type="scientific">Russula ochroleuca</name>
    <dbReference type="NCBI Taxonomy" id="152965"/>
    <lineage>
        <taxon>Eukaryota</taxon>
        <taxon>Fungi</taxon>
        <taxon>Dikarya</taxon>
        <taxon>Basidiomycota</taxon>
        <taxon>Agaricomycotina</taxon>
        <taxon>Agaricomycetes</taxon>
        <taxon>Russulales</taxon>
        <taxon>Russulaceae</taxon>
        <taxon>Russula</taxon>
    </lineage>
</organism>
<reference evidence="1" key="1">
    <citation type="submission" date="2019-10" db="EMBL/GenBank/DDBJ databases">
        <authorList>
            <consortium name="DOE Joint Genome Institute"/>
            <person name="Kuo A."/>
            <person name="Miyauchi S."/>
            <person name="Kiss E."/>
            <person name="Drula E."/>
            <person name="Kohler A."/>
            <person name="Sanchez-Garcia M."/>
            <person name="Andreopoulos B."/>
            <person name="Barry K.W."/>
            <person name="Bonito G."/>
            <person name="Buee M."/>
            <person name="Carver A."/>
            <person name="Chen C."/>
            <person name="Cichocki N."/>
            <person name="Clum A."/>
            <person name="Culley D."/>
            <person name="Crous P.W."/>
            <person name="Fauchery L."/>
            <person name="Girlanda M."/>
            <person name="Hayes R."/>
            <person name="Keri Z."/>
            <person name="LaButti K."/>
            <person name="Lipzen A."/>
            <person name="Lombard V."/>
            <person name="Magnuson J."/>
            <person name="Maillard F."/>
            <person name="Morin E."/>
            <person name="Murat C."/>
            <person name="Nolan M."/>
            <person name="Ohm R."/>
            <person name="Pangilinan J."/>
            <person name="Pereira M."/>
            <person name="Perotto S."/>
            <person name="Peter M."/>
            <person name="Riley R."/>
            <person name="Sitrit Y."/>
            <person name="Stielow B."/>
            <person name="Szollosi G."/>
            <person name="Zifcakova L."/>
            <person name="Stursova M."/>
            <person name="Spatafora J.W."/>
            <person name="Tedersoo L."/>
            <person name="Vaario L.-M."/>
            <person name="Yamada A."/>
            <person name="Yan M."/>
            <person name="Wang P."/>
            <person name="Xu J."/>
            <person name="Bruns T."/>
            <person name="Baldrian P."/>
            <person name="Vilgalys R."/>
            <person name="Henrissat B."/>
            <person name="Grigoriev I.V."/>
            <person name="Hibbett D."/>
            <person name="Nagy L.G."/>
            <person name="Martin F.M."/>
        </authorList>
    </citation>
    <scope>NUCLEOTIDE SEQUENCE</scope>
    <source>
        <strain evidence="1">Prilba</strain>
    </source>
</reference>
<dbReference type="EMBL" id="WHVB01000141">
    <property type="protein sequence ID" value="KAF8460985.1"/>
    <property type="molecule type" value="Genomic_DNA"/>
</dbReference>
<dbReference type="AlphaFoldDB" id="A0A9P5JUD8"/>
<protein>
    <submittedName>
        <fullName evidence="1">Uncharacterized protein</fullName>
    </submittedName>
</protein>
<evidence type="ECO:0000313" key="1">
    <source>
        <dbReference type="EMBL" id="KAF8460985.1"/>
    </source>
</evidence>
<gene>
    <name evidence="1" type="ORF">DFH94DRAFT_687110</name>
</gene>
<evidence type="ECO:0000313" key="2">
    <source>
        <dbReference type="Proteomes" id="UP000759537"/>
    </source>
</evidence>
<dbReference type="OrthoDB" id="3225557at2759"/>
<keyword evidence="2" id="KW-1185">Reference proteome</keyword>
<reference evidence="1" key="2">
    <citation type="journal article" date="2020" name="Nat. Commun.">
        <title>Large-scale genome sequencing of mycorrhizal fungi provides insights into the early evolution of symbiotic traits.</title>
        <authorList>
            <person name="Miyauchi S."/>
            <person name="Kiss E."/>
            <person name="Kuo A."/>
            <person name="Drula E."/>
            <person name="Kohler A."/>
            <person name="Sanchez-Garcia M."/>
            <person name="Morin E."/>
            <person name="Andreopoulos B."/>
            <person name="Barry K.W."/>
            <person name="Bonito G."/>
            <person name="Buee M."/>
            <person name="Carver A."/>
            <person name="Chen C."/>
            <person name="Cichocki N."/>
            <person name="Clum A."/>
            <person name="Culley D."/>
            <person name="Crous P.W."/>
            <person name="Fauchery L."/>
            <person name="Girlanda M."/>
            <person name="Hayes R.D."/>
            <person name="Keri Z."/>
            <person name="LaButti K."/>
            <person name="Lipzen A."/>
            <person name="Lombard V."/>
            <person name="Magnuson J."/>
            <person name="Maillard F."/>
            <person name="Murat C."/>
            <person name="Nolan M."/>
            <person name="Ohm R.A."/>
            <person name="Pangilinan J."/>
            <person name="Pereira M.F."/>
            <person name="Perotto S."/>
            <person name="Peter M."/>
            <person name="Pfister S."/>
            <person name="Riley R."/>
            <person name="Sitrit Y."/>
            <person name="Stielow J.B."/>
            <person name="Szollosi G."/>
            <person name="Zifcakova L."/>
            <person name="Stursova M."/>
            <person name="Spatafora J.W."/>
            <person name="Tedersoo L."/>
            <person name="Vaario L.M."/>
            <person name="Yamada A."/>
            <person name="Yan M."/>
            <person name="Wang P."/>
            <person name="Xu J."/>
            <person name="Bruns T."/>
            <person name="Baldrian P."/>
            <person name="Vilgalys R."/>
            <person name="Dunand C."/>
            <person name="Henrissat B."/>
            <person name="Grigoriev I.V."/>
            <person name="Hibbett D."/>
            <person name="Nagy L.G."/>
            <person name="Martin F.M."/>
        </authorList>
    </citation>
    <scope>NUCLEOTIDE SEQUENCE</scope>
    <source>
        <strain evidence="1">Prilba</strain>
    </source>
</reference>
<name>A0A9P5JUD8_9AGAM</name>
<dbReference type="Proteomes" id="UP000759537">
    <property type="component" value="Unassembled WGS sequence"/>
</dbReference>
<sequence>MVKTKMRHPPPITFKATNKPLPTKRAQQAVSLFYPGRSDMATFANDSSHFDIESDQFNGSEDNSNVESEGDWFDEPQVMEQAPSTPFKMSEAAARAVALERPVWESPICTSGTISGSTGFSSVTQADGVNTSPEGSGGGADAPLVPDQPDTMWPSDTELIVVPGMNKVTLTIQCPLLCLVFQDAFKNLRVSLLFNNAFPDAAVIPTFIRMALITSAKSHNRASDILKWLLCDEVYMAQMACLLRIVLGKFGLKPIQTWFKPNPNHLRWFGLGKSQSV</sequence>
<proteinExistence type="predicted"/>
<comment type="caution">
    <text evidence="1">The sequence shown here is derived from an EMBL/GenBank/DDBJ whole genome shotgun (WGS) entry which is preliminary data.</text>
</comment>